<evidence type="ECO:0000256" key="11">
    <source>
        <dbReference type="RuleBase" id="RU003781"/>
    </source>
</evidence>
<dbReference type="GO" id="GO:0046872">
    <property type="term" value="F:metal ion binding"/>
    <property type="evidence" value="ECO:0007669"/>
    <property type="project" value="UniProtKB-KW"/>
</dbReference>
<dbReference type="GO" id="GO:0009117">
    <property type="term" value="P:nucleotide metabolic process"/>
    <property type="evidence" value="ECO:0007669"/>
    <property type="project" value="UniProtKB-KW"/>
</dbReference>
<evidence type="ECO:0000256" key="2">
    <source>
        <dbReference type="ARBA" id="ARBA00011738"/>
    </source>
</evidence>
<comment type="subunit">
    <text evidence="2 10">Homodimer.</text>
</comment>
<organism evidence="12 13">
    <name type="scientific">Candidatus Desantisbacteria bacterium CG1_02_38_46</name>
    <dbReference type="NCBI Taxonomy" id="1817893"/>
    <lineage>
        <taxon>Bacteria</taxon>
        <taxon>Candidatus Desantisiibacteriota</taxon>
    </lineage>
</organism>
<comment type="catalytic activity">
    <reaction evidence="9 10">
        <text>XTP + H2O = XMP + diphosphate + H(+)</text>
        <dbReference type="Rhea" id="RHEA:28610"/>
        <dbReference type="ChEBI" id="CHEBI:15377"/>
        <dbReference type="ChEBI" id="CHEBI:15378"/>
        <dbReference type="ChEBI" id="CHEBI:33019"/>
        <dbReference type="ChEBI" id="CHEBI:57464"/>
        <dbReference type="ChEBI" id="CHEBI:61314"/>
        <dbReference type="EC" id="3.6.1.66"/>
    </reaction>
</comment>
<dbReference type="InterPro" id="IPR029001">
    <property type="entry name" value="ITPase-like_fam"/>
</dbReference>
<dbReference type="GO" id="GO:0005829">
    <property type="term" value="C:cytosol"/>
    <property type="evidence" value="ECO:0007669"/>
    <property type="project" value="TreeGrafter"/>
</dbReference>
<name>A0A1J4SAP6_9BACT</name>
<evidence type="ECO:0000313" key="13">
    <source>
        <dbReference type="Proteomes" id="UP000182278"/>
    </source>
</evidence>
<evidence type="ECO:0000256" key="8">
    <source>
        <dbReference type="ARBA" id="ARBA00051875"/>
    </source>
</evidence>
<dbReference type="SUPFAM" id="SSF52972">
    <property type="entry name" value="ITPase-like"/>
    <property type="match status" value="1"/>
</dbReference>
<dbReference type="FunFam" id="3.90.950.10:FF:000001">
    <property type="entry name" value="dITP/XTP pyrophosphatase"/>
    <property type="match status" value="1"/>
</dbReference>
<feature type="binding site" evidence="10">
    <location>
        <begin position="7"/>
        <end position="12"/>
    </location>
    <ligand>
        <name>substrate</name>
    </ligand>
</feature>
<sequence>MEIVLATNNLDKVREIKRILQGLNVKILTLKDFSSIPKVKEDGKTLRENAIKKAVTIACKTARIALADDSGLEVNVLGSRPGVISSRFAGSGCTYNDNNRKLLRLMQDVPFSKRQARFVCVIAIARPNGKTRTVKGICRGKIAMEIRGRQGFGYDPVFIPCGYKKTFAEVGLKIKNKISHRAKALLKAKKILANF</sequence>
<comment type="caution">
    <text evidence="12">The sequence shown here is derived from an EMBL/GenBank/DDBJ whole genome shotgun (WGS) entry which is preliminary data.</text>
</comment>
<dbReference type="Proteomes" id="UP000182278">
    <property type="component" value="Unassembled WGS sequence"/>
</dbReference>
<protein>
    <recommendedName>
        <fullName evidence="10">dITP/XTP pyrophosphatase</fullName>
        <ecNumber evidence="10">3.6.1.66</ecNumber>
    </recommendedName>
    <alternativeName>
        <fullName evidence="10">Non-canonical purine NTP pyrophosphatase</fullName>
    </alternativeName>
    <alternativeName>
        <fullName evidence="10">Non-standard purine NTP pyrophosphatase</fullName>
    </alternativeName>
    <alternativeName>
        <fullName evidence="10">Nucleoside-triphosphate diphosphatase</fullName>
    </alternativeName>
    <alternativeName>
        <fullName evidence="10">Nucleoside-triphosphate pyrophosphatase</fullName>
        <shortName evidence="10">NTPase</shortName>
    </alternativeName>
</protein>
<dbReference type="STRING" id="1817893.AUJ66_06500"/>
<dbReference type="GO" id="GO:0000166">
    <property type="term" value="F:nucleotide binding"/>
    <property type="evidence" value="ECO:0007669"/>
    <property type="project" value="UniProtKB-KW"/>
</dbReference>
<dbReference type="GO" id="GO:0009146">
    <property type="term" value="P:purine nucleoside triphosphate catabolic process"/>
    <property type="evidence" value="ECO:0007669"/>
    <property type="project" value="UniProtKB-UniRule"/>
</dbReference>
<dbReference type="PANTHER" id="PTHR11067">
    <property type="entry name" value="INOSINE TRIPHOSPHATE PYROPHOSPHATASE/HAM1 PROTEIN"/>
    <property type="match status" value="1"/>
</dbReference>
<evidence type="ECO:0000256" key="6">
    <source>
        <dbReference type="ARBA" id="ARBA00022842"/>
    </source>
</evidence>
<feature type="binding site" evidence="10">
    <location>
        <position position="175"/>
    </location>
    <ligand>
        <name>substrate</name>
    </ligand>
</feature>
<evidence type="ECO:0000256" key="9">
    <source>
        <dbReference type="ARBA" id="ARBA00052017"/>
    </source>
</evidence>
<comment type="similarity">
    <text evidence="1 10 11">Belongs to the HAM1 NTPase family.</text>
</comment>
<dbReference type="GO" id="GO:0036222">
    <property type="term" value="F:XTP diphosphatase activity"/>
    <property type="evidence" value="ECO:0007669"/>
    <property type="project" value="UniProtKB-UniRule"/>
</dbReference>
<feature type="binding site" evidence="10">
    <location>
        <begin position="180"/>
        <end position="181"/>
    </location>
    <ligand>
        <name>substrate</name>
    </ligand>
</feature>
<keyword evidence="5 10" id="KW-0378">Hydrolase</keyword>
<keyword evidence="7 10" id="KW-0546">Nucleotide metabolism</keyword>
<dbReference type="AlphaFoldDB" id="A0A1J4SAP6"/>
<dbReference type="Gene3D" id="3.90.950.10">
    <property type="match status" value="1"/>
</dbReference>
<comment type="caution">
    <text evidence="10">Lacks conserved residue(s) required for the propagation of feature annotation.</text>
</comment>
<keyword evidence="4 10" id="KW-0547">Nucleotide-binding</keyword>
<evidence type="ECO:0000256" key="1">
    <source>
        <dbReference type="ARBA" id="ARBA00008023"/>
    </source>
</evidence>
<evidence type="ECO:0000256" key="7">
    <source>
        <dbReference type="ARBA" id="ARBA00023080"/>
    </source>
</evidence>
<dbReference type="GO" id="GO:0035870">
    <property type="term" value="F:dITP diphosphatase activity"/>
    <property type="evidence" value="ECO:0007669"/>
    <property type="project" value="UniProtKB-UniRule"/>
</dbReference>
<comment type="function">
    <text evidence="10">Pyrophosphatase that catalyzes the hydrolysis of nucleoside triphosphates to their monophosphate derivatives, with a high preference for the non-canonical purine nucleotides XTP (xanthosine triphosphate), dITP (deoxyinosine triphosphate) and ITP. Seems to function as a house-cleaning enzyme that removes non-canonical purine nucleotides from the nucleotide pool, thus preventing their incorporation into DNA/RNA and avoiding chromosomal lesions.</text>
</comment>
<comment type="catalytic activity">
    <reaction evidence="8 10">
        <text>dITP + H2O = dIMP + diphosphate + H(+)</text>
        <dbReference type="Rhea" id="RHEA:28342"/>
        <dbReference type="ChEBI" id="CHEBI:15377"/>
        <dbReference type="ChEBI" id="CHEBI:15378"/>
        <dbReference type="ChEBI" id="CHEBI:33019"/>
        <dbReference type="ChEBI" id="CHEBI:61194"/>
        <dbReference type="ChEBI" id="CHEBI:61382"/>
        <dbReference type="EC" id="3.6.1.66"/>
    </reaction>
</comment>
<dbReference type="CDD" id="cd00515">
    <property type="entry name" value="HAM1"/>
    <property type="match status" value="1"/>
</dbReference>
<feature type="binding site" evidence="10">
    <location>
        <position position="69"/>
    </location>
    <ligand>
        <name>Mg(2+)</name>
        <dbReference type="ChEBI" id="CHEBI:18420"/>
    </ligand>
</feature>
<comment type="catalytic activity">
    <reaction evidence="10">
        <text>ITP + H2O = IMP + diphosphate + H(+)</text>
        <dbReference type="Rhea" id="RHEA:29399"/>
        <dbReference type="ChEBI" id="CHEBI:15377"/>
        <dbReference type="ChEBI" id="CHEBI:15378"/>
        <dbReference type="ChEBI" id="CHEBI:33019"/>
        <dbReference type="ChEBI" id="CHEBI:58053"/>
        <dbReference type="ChEBI" id="CHEBI:61402"/>
        <dbReference type="EC" id="3.6.1.66"/>
    </reaction>
</comment>
<evidence type="ECO:0000256" key="10">
    <source>
        <dbReference type="HAMAP-Rule" id="MF_01405"/>
    </source>
</evidence>
<dbReference type="Pfam" id="PF01725">
    <property type="entry name" value="Ham1p_like"/>
    <property type="match status" value="1"/>
</dbReference>
<dbReference type="PANTHER" id="PTHR11067:SF9">
    <property type="entry name" value="INOSINE TRIPHOSPHATE PYROPHOSPHATASE"/>
    <property type="match status" value="1"/>
</dbReference>
<reference evidence="12 13" key="1">
    <citation type="journal article" date="2016" name="Environ. Microbiol.">
        <title>Genomic resolution of a cold subsurface aquifer community provides metabolic insights for novel microbes adapted to high CO concentrations.</title>
        <authorList>
            <person name="Probst A.J."/>
            <person name="Castelle C.J."/>
            <person name="Singh A."/>
            <person name="Brown C.T."/>
            <person name="Anantharaman K."/>
            <person name="Sharon I."/>
            <person name="Hug L.A."/>
            <person name="Burstein D."/>
            <person name="Emerson J.B."/>
            <person name="Thomas B.C."/>
            <person name="Banfield J.F."/>
        </authorList>
    </citation>
    <scope>NUCLEOTIDE SEQUENCE [LARGE SCALE GENOMIC DNA]</scope>
    <source>
        <strain evidence="12">CG1_02_38_46</strain>
    </source>
</reference>
<evidence type="ECO:0000256" key="5">
    <source>
        <dbReference type="ARBA" id="ARBA00022801"/>
    </source>
</evidence>
<gene>
    <name evidence="12" type="ORF">AUJ66_06500</name>
</gene>
<feature type="binding site" evidence="10">
    <location>
        <position position="70"/>
    </location>
    <ligand>
        <name>substrate</name>
    </ligand>
</feature>
<feature type="binding site" evidence="10">
    <location>
        <begin position="152"/>
        <end position="155"/>
    </location>
    <ligand>
        <name>substrate</name>
    </ligand>
</feature>
<dbReference type="NCBIfam" id="TIGR00042">
    <property type="entry name" value="RdgB/HAM1 family non-canonical purine NTP pyrophosphatase"/>
    <property type="match status" value="1"/>
</dbReference>
<dbReference type="GO" id="GO:0017111">
    <property type="term" value="F:ribonucleoside triphosphate phosphatase activity"/>
    <property type="evidence" value="ECO:0007669"/>
    <property type="project" value="InterPro"/>
</dbReference>
<dbReference type="InterPro" id="IPR002637">
    <property type="entry name" value="RdgB/HAM1"/>
</dbReference>
<comment type="cofactor">
    <cofactor evidence="10">
        <name>Mg(2+)</name>
        <dbReference type="ChEBI" id="CHEBI:18420"/>
    </cofactor>
    <text evidence="10">Binds 1 Mg(2+) ion per subunit.</text>
</comment>
<dbReference type="InterPro" id="IPR020922">
    <property type="entry name" value="dITP/XTP_pyrophosphatase"/>
</dbReference>
<evidence type="ECO:0000256" key="4">
    <source>
        <dbReference type="ARBA" id="ARBA00022741"/>
    </source>
</evidence>
<dbReference type="EMBL" id="MNUO01000099">
    <property type="protein sequence ID" value="OIN96368.1"/>
    <property type="molecule type" value="Genomic_DNA"/>
</dbReference>
<keyword evidence="6 10" id="KW-0460">Magnesium</keyword>
<proteinExistence type="inferred from homology"/>
<evidence type="ECO:0000313" key="12">
    <source>
        <dbReference type="EMBL" id="OIN96368.1"/>
    </source>
</evidence>
<feature type="active site" description="Proton acceptor" evidence="10">
    <location>
        <position position="69"/>
    </location>
</feature>
<dbReference type="NCBIfam" id="NF011397">
    <property type="entry name" value="PRK14822.1"/>
    <property type="match status" value="1"/>
</dbReference>
<dbReference type="HAMAP" id="MF_01405">
    <property type="entry name" value="Non_canon_purine_NTPase"/>
    <property type="match status" value="1"/>
</dbReference>
<evidence type="ECO:0000256" key="3">
    <source>
        <dbReference type="ARBA" id="ARBA00022723"/>
    </source>
</evidence>
<dbReference type="GO" id="GO:0036220">
    <property type="term" value="F:ITP diphosphatase activity"/>
    <property type="evidence" value="ECO:0007669"/>
    <property type="project" value="UniProtKB-UniRule"/>
</dbReference>
<dbReference type="EC" id="3.6.1.66" evidence="10"/>
<keyword evidence="3 10" id="KW-0479">Metal-binding</keyword>
<accession>A0A1J4SAP6</accession>